<dbReference type="PANTHER" id="PTHR33361">
    <property type="entry name" value="GLR0591 PROTEIN"/>
    <property type="match status" value="1"/>
</dbReference>
<accession>A0A1R4IC37</accession>
<dbReference type="InterPro" id="IPR010281">
    <property type="entry name" value="DUF885"/>
</dbReference>
<name>A0A1R4IC37_9ACTN</name>
<dbReference type="EMBL" id="FUKQ01000006">
    <property type="protein sequence ID" value="SJN17451.1"/>
    <property type="molecule type" value="Genomic_DNA"/>
</dbReference>
<protein>
    <submittedName>
        <fullName evidence="1">Conserved protein, DUF885</fullName>
    </submittedName>
</protein>
<proteinExistence type="predicted"/>
<sequence length="575" mass="64584">MSENLPSPESPVARARTAVDEIADAYFERSAQMSPTLLTSLGRAERQDEYDDFSPAGLGAQAELAREVLDQLAEAEPVDVIDKVTMAAMRERLGLEIEAHEASLDLLGINNITSGLHQIRSVYDQMPRSTQEDWRTIARRLRAVPRAVLTWFISQTASVHHGFPPARRQVEGLAEQVEQWVSEGGFLDGLREGAATDEGPLDDDLAEDLAHSIEVARRSFRRAAEHLRRDFLPVATETDAAGVERYRLASRASLGTTIDLAETYRWGLAEVARIEELQRQTAERIRPGASIAEAVELLDADESYRLQGTEALRHWMQERADEAVDAMADEHFDIPEPVRRIECCIAPTTDGGIYYTEPSEDFSRPGRMWWSVPPEVESFTTWRELTTVYHEGIPGHHLQIAQTAYRSELLNSWRRHGCWVPGHGEGWALYAEWLMADLGFMEDPGNMMGLLDGQMLRAVRVVIDIGIHCGPELGLSAPDFVGGGDWTYDKAWQYFNHYVFMEEAFARFEVNRYCGWPGQAPAYKLGERLWLQLRDEVRAAQGDAFDLKDFHRTALDLGSVGMDVLRAAVLDLSGV</sequence>
<dbReference type="Pfam" id="PF05960">
    <property type="entry name" value="DUF885"/>
    <property type="match status" value="1"/>
</dbReference>
<keyword evidence="2" id="KW-1185">Reference proteome</keyword>
<dbReference type="PANTHER" id="PTHR33361:SF2">
    <property type="entry name" value="DUF885 DOMAIN-CONTAINING PROTEIN"/>
    <property type="match status" value="1"/>
</dbReference>
<dbReference type="AlphaFoldDB" id="A0A1R4IC37"/>
<dbReference type="STRING" id="1255658.FM114_00990"/>
<dbReference type="Proteomes" id="UP000188342">
    <property type="component" value="Unassembled WGS sequence"/>
</dbReference>
<evidence type="ECO:0000313" key="1">
    <source>
        <dbReference type="EMBL" id="SJN17451.1"/>
    </source>
</evidence>
<evidence type="ECO:0000313" key="2">
    <source>
        <dbReference type="Proteomes" id="UP000188342"/>
    </source>
</evidence>
<reference evidence="1 2" key="1">
    <citation type="submission" date="2017-02" db="EMBL/GenBank/DDBJ databases">
        <authorList>
            <person name="Peterson S.W."/>
        </authorList>
    </citation>
    <scope>NUCLEOTIDE SEQUENCE [LARGE SCALE GENOMIC DNA]</scope>
    <source>
        <strain evidence="1 2">LSP_Lj1</strain>
    </source>
</reference>
<gene>
    <name evidence="1" type="ORF">FM114_00990</name>
</gene>
<organism evidence="1 2">
    <name type="scientific">Luteococcus japonicus LSP_Lj1</name>
    <dbReference type="NCBI Taxonomy" id="1255658"/>
    <lineage>
        <taxon>Bacteria</taxon>
        <taxon>Bacillati</taxon>
        <taxon>Actinomycetota</taxon>
        <taxon>Actinomycetes</taxon>
        <taxon>Propionibacteriales</taxon>
        <taxon>Propionibacteriaceae</taxon>
        <taxon>Luteococcus</taxon>
    </lineage>
</organism>